<name>A0ABW3SQA7_9BACT</name>
<evidence type="ECO:0000259" key="1">
    <source>
        <dbReference type="PROSITE" id="PS50093"/>
    </source>
</evidence>
<dbReference type="Gene3D" id="2.60.120.260">
    <property type="entry name" value="Galactose-binding domain-like"/>
    <property type="match status" value="1"/>
</dbReference>
<gene>
    <name evidence="2" type="ORF">ACFQ2O_12425</name>
</gene>
<dbReference type="Pfam" id="PF18911">
    <property type="entry name" value="PKD_4"/>
    <property type="match status" value="1"/>
</dbReference>
<comment type="caution">
    <text evidence="2">The sequence shown here is derived from an EMBL/GenBank/DDBJ whole genome shotgun (WGS) entry which is preliminary data.</text>
</comment>
<dbReference type="PROSITE" id="PS50093">
    <property type="entry name" value="PKD"/>
    <property type="match status" value="1"/>
</dbReference>
<accession>A0ABW3SQA7</accession>
<evidence type="ECO:0000313" key="3">
    <source>
        <dbReference type="Proteomes" id="UP001597094"/>
    </source>
</evidence>
<dbReference type="RefSeq" id="WP_377528040.1">
    <property type="nucleotide sequence ID" value="NZ_JBHTLD010000108.1"/>
</dbReference>
<keyword evidence="3" id="KW-1185">Reference proteome</keyword>
<reference evidence="3" key="1">
    <citation type="journal article" date="2019" name="Int. J. Syst. Evol. Microbiol.">
        <title>The Global Catalogue of Microorganisms (GCM) 10K type strain sequencing project: providing services to taxonomists for standard genome sequencing and annotation.</title>
        <authorList>
            <consortium name="The Broad Institute Genomics Platform"/>
            <consortium name="The Broad Institute Genome Sequencing Center for Infectious Disease"/>
            <person name="Wu L."/>
            <person name="Ma J."/>
        </authorList>
    </citation>
    <scope>NUCLEOTIDE SEQUENCE [LARGE SCALE GENOMIC DNA]</scope>
    <source>
        <strain evidence="3">JCM 31319</strain>
    </source>
</reference>
<dbReference type="InterPro" id="IPR022409">
    <property type="entry name" value="PKD/Chitinase_dom"/>
</dbReference>
<dbReference type="CDD" id="cd00146">
    <property type="entry name" value="PKD"/>
    <property type="match status" value="1"/>
</dbReference>
<dbReference type="InterPro" id="IPR035986">
    <property type="entry name" value="PKD_dom_sf"/>
</dbReference>
<sequence length="468" mass="52162">MKRYINFISTILLMAFVWTGCDTEDPELGPAPTSEQVQFTMQPDADNPNLMHFISSSPGFKAIWDFGNGSSATGKEVTGAFPLKGEYTVTLTIFTEGGYAANSKTVTIQNTNPLMLDVPEYNLLTGGAEELAGKTWVVDKENSGHLALGPVGAYTQEWYSAPANSKSAEGLYDDEMTFNLDGFAYTYKNNGNTFVNTNNLAAFGGAGPDDATMPYTPKTGLTWSIVEEEGKKYLIISNGGFMGYYTGVSRYEILKLSENELYVRHLNANVAEQAWYQRFVPKGYSKPKPPKPYQVADLKEDFDEAGTIVWQTDQVKFNENYDNPAPLAPNKSAKVGQYIKQEGQAHEFDNLYTTLAYKMDLTSKNKIKLKVYMPSYNDYVTENGEGWAIKNLLKQVSVKLQNSEAAEPWANQEEVKQEVTKLNEWVVLTFDFSEAAARKDLDRVVIQIGGEGNFIPGIFYIDDIELTQ</sequence>
<feature type="domain" description="PKD" evidence="1">
    <location>
        <begin position="64"/>
        <end position="109"/>
    </location>
</feature>
<evidence type="ECO:0000313" key="2">
    <source>
        <dbReference type="EMBL" id="MFD1187012.1"/>
    </source>
</evidence>
<dbReference type="Proteomes" id="UP001597094">
    <property type="component" value="Unassembled WGS sequence"/>
</dbReference>
<dbReference type="PROSITE" id="PS51257">
    <property type="entry name" value="PROKAR_LIPOPROTEIN"/>
    <property type="match status" value="1"/>
</dbReference>
<proteinExistence type="predicted"/>
<organism evidence="2 3">
    <name type="scientific">Pontibacter rugosus</name>
    <dbReference type="NCBI Taxonomy" id="1745966"/>
    <lineage>
        <taxon>Bacteria</taxon>
        <taxon>Pseudomonadati</taxon>
        <taxon>Bacteroidota</taxon>
        <taxon>Cytophagia</taxon>
        <taxon>Cytophagales</taxon>
        <taxon>Hymenobacteraceae</taxon>
        <taxon>Pontibacter</taxon>
    </lineage>
</organism>
<dbReference type="InterPro" id="IPR000601">
    <property type="entry name" value="PKD_dom"/>
</dbReference>
<dbReference type="InterPro" id="IPR013783">
    <property type="entry name" value="Ig-like_fold"/>
</dbReference>
<dbReference type="EMBL" id="JBHTLD010000108">
    <property type="protein sequence ID" value="MFD1187012.1"/>
    <property type="molecule type" value="Genomic_DNA"/>
</dbReference>
<dbReference type="Gene3D" id="2.60.40.10">
    <property type="entry name" value="Immunoglobulins"/>
    <property type="match status" value="1"/>
</dbReference>
<protein>
    <submittedName>
        <fullName evidence="2">PKD domain-containing protein</fullName>
    </submittedName>
</protein>
<dbReference type="SMART" id="SM00089">
    <property type="entry name" value="PKD"/>
    <property type="match status" value="1"/>
</dbReference>
<dbReference type="SUPFAM" id="SSF49299">
    <property type="entry name" value="PKD domain"/>
    <property type="match status" value="1"/>
</dbReference>